<organism evidence="2 3">
    <name type="scientific">Hyphomicrobium denitrificans 1NES1</name>
    <dbReference type="NCBI Taxonomy" id="670307"/>
    <lineage>
        <taxon>Bacteria</taxon>
        <taxon>Pseudomonadati</taxon>
        <taxon>Pseudomonadota</taxon>
        <taxon>Alphaproteobacteria</taxon>
        <taxon>Hyphomicrobiales</taxon>
        <taxon>Hyphomicrobiaceae</taxon>
        <taxon>Hyphomicrobium</taxon>
    </lineage>
</organism>
<evidence type="ECO:0008006" key="4">
    <source>
        <dbReference type="Google" id="ProtNLM"/>
    </source>
</evidence>
<dbReference type="RefSeq" id="WP_015596300.1">
    <property type="nucleotide sequence ID" value="NC_021172.1"/>
</dbReference>
<evidence type="ECO:0000256" key="1">
    <source>
        <dbReference type="SAM" id="Phobius"/>
    </source>
</evidence>
<dbReference type="InterPro" id="IPR021273">
    <property type="entry name" value="DUF2852"/>
</dbReference>
<dbReference type="Proteomes" id="UP000005952">
    <property type="component" value="Chromosome"/>
</dbReference>
<accession>N0B224</accession>
<dbReference type="OrthoDB" id="7933934at2"/>
<protein>
    <recommendedName>
        <fullName evidence="4">Transmembrane protein</fullName>
    </recommendedName>
</protein>
<proteinExistence type="predicted"/>
<keyword evidence="1" id="KW-1133">Transmembrane helix</keyword>
<keyword evidence="3" id="KW-1185">Reference proteome</keyword>
<dbReference type="HOGENOM" id="CLU_1903847_0_0_5"/>
<name>N0B224_9HYPH</name>
<dbReference type="KEGG" id="hdt:HYPDE_22878"/>
<dbReference type="EMBL" id="CP005587">
    <property type="protein sequence ID" value="AGK56262.1"/>
    <property type="molecule type" value="Genomic_DNA"/>
</dbReference>
<keyword evidence="1" id="KW-0472">Membrane</keyword>
<dbReference type="AlphaFoldDB" id="N0B224"/>
<feature type="transmembrane region" description="Helical" evidence="1">
    <location>
        <begin position="5"/>
        <end position="26"/>
    </location>
</feature>
<keyword evidence="1" id="KW-0812">Transmembrane</keyword>
<reference evidence="2 3" key="1">
    <citation type="journal article" date="2013" name="Genome Announc.">
        <title>Genome sequences for three denitrifying bacterial strains isolated from a uranium- and nitrate-contaminated subsurface environment.</title>
        <authorList>
            <person name="Venkatramanan R."/>
            <person name="Prakash O."/>
            <person name="Woyke T."/>
            <person name="Chain P."/>
            <person name="Goodwin L.A."/>
            <person name="Watson D."/>
            <person name="Brooks S."/>
            <person name="Kostka J.E."/>
            <person name="Green S.J."/>
        </authorList>
    </citation>
    <scope>NUCLEOTIDE SEQUENCE [LARGE SCALE GENOMIC DNA]</scope>
    <source>
        <strain evidence="2 3">1NES1</strain>
    </source>
</reference>
<gene>
    <name evidence="2" type="ORF">HYPDE_22878</name>
</gene>
<dbReference type="STRING" id="670307.HYPDE_22878"/>
<feature type="transmembrane region" description="Helical" evidence="1">
    <location>
        <begin position="32"/>
        <end position="56"/>
    </location>
</feature>
<evidence type="ECO:0000313" key="2">
    <source>
        <dbReference type="EMBL" id="AGK56262.1"/>
    </source>
</evidence>
<sequence>MHLRLFPLLLLLVPLFVAAMMVFVVGAVLFRILFFVAIAALAGAFLLCGGFFRGVFRACGSGPRQHCWQYPNRQFGEPPPRDLGNSAFDDYRRVTLNRLEDEAREFRAFLAKLRQAADAADFQAFLNSRRAGGS</sequence>
<evidence type="ECO:0000313" key="3">
    <source>
        <dbReference type="Proteomes" id="UP000005952"/>
    </source>
</evidence>
<dbReference type="Pfam" id="PF11014">
    <property type="entry name" value="DUF2852"/>
    <property type="match status" value="1"/>
</dbReference>